<evidence type="ECO:0000259" key="3">
    <source>
        <dbReference type="Pfam" id="PF13817"/>
    </source>
</evidence>
<gene>
    <name evidence="4" type="ORF">FHS77_003232</name>
</gene>
<evidence type="ECO:0000259" key="2">
    <source>
        <dbReference type="Pfam" id="PF03050"/>
    </source>
</evidence>
<evidence type="ECO:0000313" key="4">
    <source>
        <dbReference type="EMBL" id="MBB6262650.1"/>
    </source>
</evidence>
<sequence length="118" mass="13080">MAQAHLVRPKPKPREIHQPGGPKKGSTSEALRYIAKYWDGLCLFLSDGRIELDNNSVDRTIQPIALNRKNALFAGHEAGVSNWATIASLIETCKLNAIDPQKWLASTLTAIVNAYKQR</sequence>
<reference evidence="4 5" key="1">
    <citation type="submission" date="2020-08" db="EMBL/GenBank/DDBJ databases">
        <title>Genomic Encyclopedia of Type Strains, Phase IV (KMG-IV): sequencing the most valuable type-strain genomes for metagenomic binning, comparative biology and taxonomic classification.</title>
        <authorList>
            <person name="Goeker M."/>
        </authorList>
    </citation>
    <scope>NUCLEOTIDE SEQUENCE [LARGE SCALE GENOMIC DNA]</scope>
    <source>
        <strain evidence="4 5">DSM 22336</strain>
    </source>
</reference>
<dbReference type="InterPro" id="IPR004291">
    <property type="entry name" value="Transposase_IS66_central"/>
</dbReference>
<protein>
    <recommendedName>
        <fullName evidence="6">Transposase</fullName>
    </recommendedName>
</protein>
<evidence type="ECO:0008006" key="6">
    <source>
        <dbReference type="Google" id="ProtNLM"/>
    </source>
</evidence>
<dbReference type="EMBL" id="JACIIU010000057">
    <property type="protein sequence ID" value="MBB6262650.1"/>
    <property type="molecule type" value="Genomic_DNA"/>
</dbReference>
<dbReference type="InterPro" id="IPR039552">
    <property type="entry name" value="IS66_C"/>
</dbReference>
<dbReference type="AlphaFoldDB" id="A0A841M0V5"/>
<accession>A0A841M0V5</accession>
<dbReference type="Proteomes" id="UP000555393">
    <property type="component" value="Unassembled WGS sequence"/>
</dbReference>
<comment type="caution">
    <text evidence="4">The sequence shown here is derived from an EMBL/GenBank/DDBJ whole genome shotgun (WGS) entry which is preliminary data.</text>
</comment>
<feature type="domain" description="Transposase IS66 C-terminal" evidence="3">
    <location>
        <begin position="88"/>
        <end position="117"/>
    </location>
</feature>
<organism evidence="4 5">
    <name type="scientific">Paenochrobactrum gallinarii</name>
    <dbReference type="NCBI Taxonomy" id="643673"/>
    <lineage>
        <taxon>Bacteria</taxon>
        <taxon>Pseudomonadati</taxon>
        <taxon>Pseudomonadota</taxon>
        <taxon>Alphaproteobacteria</taxon>
        <taxon>Hyphomicrobiales</taxon>
        <taxon>Brucellaceae</taxon>
        <taxon>Paenochrobactrum</taxon>
    </lineage>
</organism>
<proteinExistence type="predicted"/>
<name>A0A841M0V5_9HYPH</name>
<dbReference type="InterPro" id="IPR052344">
    <property type="entry name" value="Transposase-related"/>
</dbReference>
<dbReference type="Pfam" id="PF03050">
    <property type="entry name" value="DDE_Tnp_IS66"/>
    <property type="match status" value="1"/>
</dbReference>
<keyword evidence="5" id="KW-1185">Reference proteome</keyword>
<feature type="domain" description="Transposase IS66 central" evidence="2">
    <location>
        <begin position="19"/>
        <end position="80"/>
    </location>
</feature>
<feature type="region of interest" description="Disordered" evidence="1">
    <location>
        <begin position="1"/>
        <end position="27"/>
    </location>
</feature>
<dbReference type="Pfam" id="PF13817">
    <property type="entry name" value="DDE_Tnp_IS66_C"/>
    <property type="match status" value="1"/>
</dbReference>
<dbReference type="PANTHER" id="PTHR33678">
    <property type="entry name" value="BLL1576 PROTEIN"/>
    <property type="match status" value="1"/>
</dbReference>
<evidence type="ECO:0000256" key="1">
    <source>
        <dbReference type="SAM" id="MobiDB-lite"/>
    </source>
</evidence>
<evidence type="ECO:0000313" key="5">
    <source>
        <dbReference type="Proteomes" id="UP000555393"/>
    </source>
</evidence>
<dbReference type="PANTHER" id="PTHR33678:SF1">
    <property type="entry name" value="BLL1576 PROTEIN"/>
    <property type="match status" value="1"/>
</dbReference>